<organism evidence="2 3">
    <name type="scientific">Lottia gigantea</name>
    <name type="common">Giant owl limpet</name>
    <dbReference type="NCBI Taxonomy" id="225164"/>
    <lineage>
        <taxon>Eukaryota</taxon>
        <taxon>Metazoa</taxon>
        <taxon>Spiralia</taxon>
        <taxon>Lophotrochozoa</taxon>
        <taxon>Mollusca</taxon>
        <taxon>Gastropoda</taxon>
        <taxon>Patellogastropoda</taxon>
        <taxon>Lottioidea</taxon>
        <taxon>Lottiidae</taxon>
        <taxon>Lottia</taxon>
    </lineage>
</organism>
<reference evidence="2 3" key="1">
    <citation type="journal article" date="2013" name="Nature">
        <title>Insights into bilaterian evolution from three spiralian genomes.</title>
        <authorList>
            <person name="Simakov O."/>
            <person name="Marletaz F."/>
            <person name="Cho S.J."/>
            <person name="Edsinger-Gonzales E."/>
            <person name="Havlak P."/>
            <person name="Hellsten U."/>
            <person name="Kuo D.H."/>
            <person name="Larsson T."/>
            <person name="Lv J."/>
            <person name="Arendt D."/>
            <person name="Savage R."/>
            <person name="Osoegawa K."/>
            <person name="de Jong P."/>
            <person name="Grimwood J."/>
            <person name="Chapman J.A."/>
            <person name="Shapiro H."/>
            <person name="Aerts A."/>
            <person name="Otillar R.P."/>
            <person name="Terry A.Y."/>
            <person name="Boore J.L."/>
            <person name="Grigoriev I.V."/>
            <person name="Lindberg D.R."/>
            <person name="Seaver E.C."/>
            <person name="Weisblat D.A."/>
            <person name="Putnam N.H."/>
            <person name="Rokhsar D.S."/>
        </authorList>
    </citation>
    <scope>NUCLEOTIDE SEQUENCE [LARGE SCALE GENOMIC DNA]</scope>
</reference>
<proteinExistence type="predicted"/>
<keyword evidence="3" id="KW-1185">Reference proteome</keyword>
<name>V4A4Y6_LOTGI</name>
<dbReference type="CTD" id="20239720"/>
<dbReference type="GeneID" id="20239720"/>
<dbReference type="Proteomes" id="UP000030746">
    <property type="component" value="Unassembled WGS sequence"/>
</dbReference>
<dbReference type="KEGG" id="lgi:LOTGIDRAFT_164358"/>
<feature type="region of interest" description="Disordered" evidence="1">
    <location>
        <begin position="9"/>
        <end position="29"/>
    </location>
</feature>
<dbReference type="AlphaFoldDB" id="V4A4Y6"/>
<protein>
    <submittedName>
        <fullName evidence="2">Uncharacterized protein</fullName>
    </submittedName>
</protein>
<evidence type="ECO:0000313" key="2">
    <source>
        <dbReference type="EMBL" id="ESO90055.1"/>
    </source>
</evidence>
<gene>
    <name evidence="2" type="ORF">LOTGIDRAFT_164358</name>
</gene>
<dbReference type="RefSeq" id="XP_009059138.1">
    <property type="nucleotide sequence ID" value="XM_009060890.1"/>
</dbReference>
<dbReference type="EMBL" id="KB202481">
    <property type="protein sequence ID" value="ESO90055.1"/>
    <property type="molecule type" value="Genomic_DNA"/>
</dbReference>
<sequence>MALSVRYHANNMKNKRPTFSDEDHDGDSAGYETDNTYESIHFIPNKTPQVVPYQCVDIKRLINQRHNLESRPRDVEVELARHEDNLLRGYKYEFWRKSNEGNRRPKTLDLGQKQISDGVTVENMYNAKLSCRNDRVYSKCGPGRGQVIGQNTKNKHHVELYGRHFGLVGTIPYNEDGLYGFTSERYGFGEILYKPCNEFYHSSVDRNRDLLERYGYDVNDTDYVLNDPREAVNDVERNGYEFGGNETDNTYESINIQSDLSEFTRHNISFMRCLLEKCLILYHERCKERGIFHFNIIHNNQAMVQNEIYIKEFFNWMSKMCNLKVFQLKYFCKKSQFKSESELGNVEGLN</sequence>
<evidence type="ECO:0000256" key="1">
    <source>
        <dbReference type="SAM" id="MobiDB-lite"/>
    </source>
</evidence>
<dbReference type="HOGENOM" id="CLU_792957_0_0_1"/>
<accession>V4A4Y6</accession>
<evidence type="ECO:0000313" key="3">
    <source>
        <dbReference type="Proteomes" id="UP000030746"/>
    </source>
</evidence>